<reference evidence="2" key="2">
    <citation type="submission" date="2020-05" db="UniProtKB">
        <authorList>
            <consortium name="EnsemblMetazoa"/>
        </authorList>
    </citation>
    <scope>IDENTIFICATION</scope>
    <source>
        <strain evidence="2">MINIMUS1</strain>
    </source>
</reference>
<dbReference type="Proteomes" id="UP000075920">
    <property type="component" value="Unassembled WGS sequence"/>
</dbReference>
<organism evidence="2 3">
    <name type="scientific">Anopheles minimus</name>
    <dbReference type="NCBI Taxonomy" id="112268"/>
    <lineage>
        <taxon>Eukaryota</taxon>
        <taxon>Metazoa</taxon>
        <taxon>Ecdysozoa</taxon>
        <taxon>Arthropoda</taxon>
        <taxon>Hexapoda</taxon>
        <taxon>Insecta</taxon>
        <taxon>Pterygota</taxon>
        <taxon>Neoptera</taxon>
        <taxon>Endopterygota</taxon>
        <taxon>Diptera</taxon>
        <taxon>Nematocera</taxon>
        <taxon>Culicoidea</taxon>
        <taxon>Culicidae</taxon>
        <taxon>Anophelinae</taxon>
        <taxon>Anopheles</taxon>
    </lineage>
</organism>
<sequence length="31" mass="3607">MAGSRNEQPGTAIRNWRYKKRCCKSKGNRLP</sequence>
<accession>A0A182WNK5</accession>
<dbReference type="VEuPathDB" id="VectorBase:AMIN014291"/>
<feature type="region of interest" description="Disordered" evidence="1">
    <location>
        <begin position="1"/>
        <end position="31"/>
    </location>
</feature>
<dbReference type="AlphaFoldDB" id="A0A182WNK5"/>
<name>A0A182WNK5_9DIPT</name>
<evidence type="ECO:0000313" key="2">
    <source>
        <dbReference type="EnsemblMetazoa" id="AMIN014291-PA"/>
    </source>
</evidence>
<evidence type="ECO:0000313" key="3">
    <source>
        <dbReference type="Proteomes" id="UP000075920"/>
    </source>
</evidence>
<keyword evidence="3" id="KW-1185">Reference proteome</keyword>
<feature type="compositionally biased region" description="Basic residues" evidence="1">
    <location>
        <begin position="16"/>
        <end position="31"/>
    </location>
</feature>
<dbReference type="EnsemblMetazoa" id="AMIN014291-RA">
    <property type="protein sequence ID" value="AMIN014291-PA"/>
    <property type="gene ID" value="AMIN014291"/>
</dbReference>
<proteinExistence type="predicted"/>
<reference evidence="3" key="1">
    <citation type="submission" date="2013-03" db="EMBL/GenBank/DDBJ databases">
        <title>The Genome Sequence of Anopheles minimus MINIMUS1.</title>
        <authorList>
            <consortium name="The Broad Institute Genomics Platform"/>
            <person name="Neafsey D.E."/>
            <person name="Walton C."/>
            <person name="Walker B."/>
            <person name="Young S.K."/>
            <person name="Zeng Q."/>
            <person name="Gargeya S."/>
            <person name="Fitzgerald M."/>
            <person name="Haas B."/>
            <person name="Abouelleil A."/>
            <person name="Allen A.W."/>
            <person name="Alvarado L."/>
            <person name="Arachchi H.M."/>
            <person name="Berlin A.M."/>
            <person name="Chapman S.B."/>
            <person name="Gainer-Dewar J."/>
            <person name="Goldberg J."/>
            <person name="Griggs A."/>
            <person name="Gujja S."/>
            <person name="Hansen M."/>
            <person name="Howarth C."/>
            <person name="Imamovic A."/>
            <person name="Ireland A."/>
            <person name="Larimer J."/>
            <person name="McCowan C."/>
            <person name="Murphy C."/>
            <person name="Pearson M."/>
            <person name="Poon T.W."/>
            <person name="Priest M."/>
            <person name="Roberts A."/>
            <person name="Saif S."/>
            <person name="Shea T."/>
            <person name="Sisk P."/>
            <person name="Sykes S."/>
            <person name="Wortman J."/>
            <person name="Nusbaum C."/>
            <person name="Birren B."/>
        </authorList>
    </citation>
    <scope>NUCLEOTIDE SEQUENCE [LARGE SCALE GENOMIC DNA]</scope>
    <source>
        <strain evidence="3">MINIMUS1</strain>
    </source>
</reference>
<protein>
    <submittedName>
        <fullName evidence="2">Uncharacterized protein</fullName>
    </submittedName>
</protein>
<evidence type="ECO:0000256" key="1">
    <source>
        <dbReference type="SAM" id="MobiDB-lite"/>
    </source>
</evidence>